<dbReference type="SUPFAM" id="SSF55144">
    <property type="entry name" value="LigT-like"/>
    <property type="match status" value="1"/>
</dbReference>
<proteinExistence type="predicted"/>
<dbReference type="AlphaFoldDB" id="A0A0P6YBV1"/>
<comment type="caution">
    <text evidence="2">The sequence shown here is derived from an EMBL/GenBank/DDBJ whole genome shotgun (WGS) entry which is preliminary data.</text>
</comment>
<organism evidence="2 3">
    <name type="scientific">Herpetosiphon geysericola</name>
    <dbReference type="NCBI Taxonomy" id="70996"/>
    <lineage>
        <taxon>Bacteria</taxon>
        <taxon>Bacillati</taxon>
        <taxon>Chloroflexota</taxon>
        <taxon>Chloroflexia</taxon>
        <taxon>Herpetosiphonales</taxon>
        <taxon>Herpetosiphonaceae</taxon>
        <taxon>Herpetosiphon</taxon>
    </lineage>
</organism>
<gene>
    <name evidence="2" type="ORF">SE18_05205</name>
</gene>
<sequence>MSKRNKSTRRHMRQLRDELEAFKAAQVQNPAYWQHELAESERWSVRQDGSMWRHQADLYRRLSWFQGAVERLAQRCAIEPLTVSQRQGEKIKAIVNHPLEVLLSNPNPAYSYFELMEATISYKKITGHAHWWLNRDDYDEQPTEIWPLPSHRVRVIPDGKMWINHYVFESDHGQEVPIPPWQIVHFRRWNPLSAFDGLSTVEALATIAVGELGMQGWNTRFFNEEAGKVPGILAFADMVDQNTWKQIDRDYREQGQRRGLFKLRGVGKGGVQWIQTAMPQKDMEFLAGRTFNKEEIYSMIAPGLASMLDVNATEANATAGETTFLGYGVYPELVSIGQKITSDLLPAYGPNLVAAFPDVRRKDRALELKEQEAFERSHTIDEVRAKYYETDSIGDERGSLIVRELAASKPAAPPAQSNIAADAAPNDPPPPPPAKAELLVEPKPTLALPPPAPAPAIGPGDSHHTGAMIALPIPAELASMLAIPGGITPDQLHVTIAYLGDAMEFDAADRLQIEAALRVASGYGPIRAMVSGLGRFNTQESDGTNAIYASVDAPCLPDFHRRVMESLATAGIELEPNHGFTPHITLGYIDAGAKYDLPVPPALPVIFDSIMLAWATDQQMLQLRDRDAERIDELAKWERKAIKALKAGKSPAVLFASDVIDALELEAIRDELADAPNVATIKAVFGSAAKASDMTPRERELYDRILAAFQKHGKLTIKAIENDQPIDWLSLDSALRVAMLPLLLEIAMEELASNEAMIGLDVDPALAADQVMSWATTYTAQLIKGLTSTTRDLVEKAITQYRATPGMTRADLERLLDPAFGAKRAEMIAITETTRAASQSQSQYKKILRDAGLNFTRVNRTNADDRVCAICGPLHNKSEKDWPTLDGPPWHPRCRCAVTLELEEGSA</sequence>
<dbReference type="Pfam" id="PF13563">
    <property type="entry name" value="2_5_RNA_ligase2"/>
    <property type="match status" value="1"/>
</dbReference>
<evidence type="ECO:0000256" key="1">
    <source>
        <dbReference type="SAM" id="MobiDB-lite"/>
    </source>
</evidence>
<dbReference type="EMBL" id="LGKP01000010">
    <property type="protein sequence ID" value="KPL90765.1"/>
    <property type="molecule type" value="Genomic_DNA"/>
</dbReference>
<dbReference type="Proteomes" id="UP000050277">
    <property type="component" value="Unassembled WGS sequence"/>
</dbReference>
<keyword evidence="3" id="KW-1185">Reference proteome</keyword>
<feature type="region of interest" description="Disordered" evidence="1">
    <location>
        <begin position="412"/>
        <end position="437"/>
    </location>
</feature>
<dbReference type="InterPro" id="IPR006944">
    <property type="entry name" value="Phage/GTA_portal"/>
</dbReference>
<reference evidence="2 3" key="1">
    <citation type="submission" date="2015-07" db="EMBL/GenBank/DDBJ databases">
        <title>Whole genome sequence of Herpetosiphon geysericola DSM 7119.</title>
        <authorList>
            <person name="Hemp J."/>
            <person name="Ward L.M."/>
            <person name="Pace L.A."/>
            <person name="Fischer W.W."/>
        </authorList>
    </citation>
    <scope>NUCLEOTIDE SEQUENCE [LARGE SCALE GENOMIC DNA]</scope>
    <source>
        <strain evidence="2 3">DSM 7119</strain>
    </source>
</reference>
<protein>
    <submittedName>
        <fullName evidence="2">Uncharacterized protein</fullName>
    </submittedName>
</protein>
<evidence type="ECO:0000313" key="2">
    <source>
        <dbReference type="EMBL" id="KPL90765.1"/>
    </source>
</evidence>
<accession>A0A0P6YBV1</accession>
<dbReference type="InterPro" id="IPR009097">
    <property type="entry name" value="Cyclic_Pdiesterase"/>
</dbReference>
<dbReference type="Gene3D" id="3.90.1140.10">
    <property type="entry name" value="Cyclic phosphodiesterase"/>
    <property type="match status" value="1"/>
</dbReference>
<dbReference type="OrthoDB" id="276745at2"/>
<evidence type="ECO:0000313" key="3">
    <source>
        <dbReference type="Proteomes" id="UP000050277"/>
    </source>
</evidence>
<name>A0A0P6YBV1_9CHLR</name>
<dbReference type="STRING" id="70996.SE18_05205"/>
<dbReference type="RefSeq" id="WP_054533365.1">
    <property type="nucleotide sequence ID" value="NZ_LGKP01000010.1"/>
</dbReference>
<dbReference type="Pfam" id="PF04860">
    <property type="entry name" value="Phage_portal"/>
    <property type="match status" value="1"/>
</dbReference>